<keyword evidence="2 5" id="KW-0378">Hydrolase</keyword>
<name>A0A517RAQ3_9PLAN</name>
<dbReference type="GO" id="GO:0046872">
    <property type="term" value="F:metal ion binding"/>
    <property type="evidence" value="ECO:0007669"/>
    <property type="project" value="UniProtKB-KW"/>
</dbReference>
<dbReference type="SUPFAM" id="SSF56300">
    <property type="entry name" value="Metallo-dependent phosphatases"/>
    <property type="match status" value="1"/>
</dbReference>
<dbReference type="GO" id="GO:0016020">
    <property type="term" value="C:membrane"/>
    <property type="evidence" value="ECO:0007669"/>
    <property type="project" value="GOC"/>
</dbReference>
<keyword evidence="3" id="KW-0812">Transmembrane</keyword>
<gene>
    <name evidence="5" type="ORF">Pan241w_10180</name>
</gene>
<dbReference type="GO" id="GO:0009245">
    <property type="term" value="P:lipid A biosynthetic process"/>
    <property type="evidence" value="ECO:0007669"/>
    <property type="project" value="TreeGrafter"/>
</dbReference>
<dbReference type="KEGG" id="gaz:Pan241w_10180"/>
<dbReference type="OrthoDB" id="9780884at2"/>
<protein>
    <submittedName>
        <fullName evidence="5">Putative metallophosphoesterase</fullName>
        <ecNumber evidence="5">3.1.-.-</ecNumber>
    </submittedName>
</protein>
<organism evidence="5 6">
    <name type="scientific">Gimesia alba</name>
    <dbReference type="NCBI Taxonomy" id="2527973"/>
    <lineage>
        <taxon>Bacteria</taxon>
        <taxon>Pseudomonadati</taxon>
        <taxon>Planctomycetota</taxon>
        <taxon>Planctomycetia</taxon>
        <taxon>Planctomycetales</taxon>
        <taxon>Planctomycetaceae</taxon>
        <taxon>Gimesia</taxon>
    </lineage>
</organism>
<dbReference type="Proteomes" id="UP000317171">
    <property type="component" value="Chromosome"/>
</dbReference>
<dbReference type="PANTHER" id="PTHR31302">
    <property type="entry name" value="TRANSMEMBRANE PROTEIN WITH METALLOPHOSPHOESTERASE DOMAIN-RELATED"/>
    <property type="match status" value="1"/>
</dbReference>
<dbReference type="AlphaFoldDB" id="A0A517RAQ3"/>
<proteinExistence type="predicted"/>
<keyword evidence="6" id="KW-1185">Reference proteome</keyword>
<dbReference type="Gene3D" id="3.60.21.10">
    <property type="match status" value="1"/>
</dbReference>
<evidence type="ECO:0000313" key="6">
    <source>
        <dbReference type="Proteomes" id="UP000317171"/>
    </source>
</evidence>
<evidence type="ECO:0000313" key="5">
    <source>
        <dbReference type="EMBL" id="QDT40959.1"/>
    </source>
</evidence>
<feature type="transmembrane region" description="Helical" evidence="3">
    <location>
        <begin position="26"/>
        <end position="47"/>
    </location>
</feature>
<keyword evidence="1" id="KW-0479">Metal-binding</keyword>
<dbReference type="CDD" id="cd07385">
    <property type="entry name" value="MPP_YkuE_C"/>
    <property type="match status" value="1"/>
</dbReference>
<evidence type="ECO:0000256" key="3">
    <source>
        <dbReference type="SAM" id="Phobius"/>
    </source>
</evidence>
<dbReference type="PANTHER" id="PTHR31302:SF31">
    <property type="entry name" value="PHOSPHODIESTERASE YAEI"/>
    <property type="match status" value="1"/>
</dbReference>
<dbReference type="EMBL" id="CP036269">
    <property type="protein sequence ID" value="QDT40959.1"/>
    <property type="molecule type" value="Genomic_DNA"/>
</dbReference>
<feature type="domain" description="Calcineurin-like phosphoesterase" evidence="4">
    <location>
        <begin position="190"/>
        <end position="355"/>
    </location>
</feature>
<feature type="transmembrane region" description="Helical" evidence="3">
    <location>
        <begin position="67"/>
        <end position="86"/>
    </location>
</feature>
<dbReference type="GO" id="GO:0008758">
    <property type="term" value="F:UDP-2,3-diacylglucosamine hydrolase activity"/>
    <property type="evidence" value="ECO:0007669"/>
    <property type="project" value="TreeGrafter"/>
</dbReference>
<evidence type="ECO:0000256" key="1">
    <source>
        <dbReference type="ARBA" id="ARBA00022723"/>
    </source>
</evidence>
<dbReference type="InterPro" id="IPR004843">
    <property type="entry name" value="Calcineurin-like_PHP"/>
</dbReference>
<evidence type="ECO:0000259" key="4">
    <source>
        <dbReference type="Pfam" id="PF00149"/>
    </source>
</evidence>
<reference evidence="5 6" key="1">
    <citation type="submission" date="2019-02" db="EMBL/GenBank/DDBJ databases">
        <title>Deep-cultivation of Planctomycetes and their phenomic and genomic characterization uncovers novel biology.</title>
        <authorList>
            <person name="Wiegand S."/>
            <person name="Jogler M."/>
            <person name="Boedeker C."/>
            <person name="Pinto D."/>
            <person name="Vollmers J."/>
            <person name="Rivas-Marin E."/>
            <person name="Kohn T."/>
            <person name="Peeters S.H."/>
            <person name="Heuer A."/>
            <person name="Rast P."/>
            <person name="Oberbeckmann S."/>
            <person name="Bunk B."/>
            <person name="Jeske O."/>
            <person name="Meyerdierks A."/>
            <person name="Storesund J.E."/>
            <person name="Kallscheuer N."/>
            <person name="Luecker S."/>
            <person name="Lage O.M."/>
            <person name="Pohl T."/>
            <person name="Merkel B.J."/>
            <person name="Hornburger P."/>
            <person name="Mueller R.-W."/>
            <person name="Bruemmer F."/>
            <person name="Labrenz M."/>
            <person name="Spormann A.M."/>
            <person name="Op den Camp H."/>
            <person name="Overmann J."/>
            <person name="Amann R."/>
            <person name="Jetten M.S.M."/>
            <person name="Mascher T."/>
            <person name="Medema M.H."/>
            <person name="Devos D.P."/>
            <person name="Kaster A.-K."/>
            <person name="Ovreas L."/>
            <person name="Rohde M."/>
            <person name="Galperin M.Y."/>
            <person name="Jogler C."/>
        </authorList>
    </citation>
    <scope>NUCLEOTIDE SEQUENCE [LARGE SCALE GENOMIC DNA]</scope>
    <source>
        <strain evidence="5 6">Pan241w</strain>
    </source>
</reference>
<sequence>MIRLQYDAYLSFDPFSAKCSKIFMEAIANGMILLMLSIGHAELWIMVINRTHALPIHDTTLKRLRHVLELVIVLFPIVLFLSVGLYDPGVLVGGVWSQLSFWWKPVLLLCTLGFLGLMYSAFRHLLYKPPRQQTETQSELIQMRERLNQDLIGEGPYHYLAGLPLNQIFSVEFTRKTFQLPRLPANWDGLTILHVSDLHFSGTLKREYFVELCRIAQETEPDLIIFAGDLIDEMKCLGWLDDTLGPMQAPLGRFFILGNHDWNQESLQIRQALEDTGWIDLSVEPFQLQYAGKILQLAGTEAPWMGTLPEIRQTTTGVSSEPESDFLLLVSHTPDNFHWAVREGYDLVLSGHTHGGQVRFPVIGPVFAPSLHGTRYTSGTFARGSTLLHVSRGVSGIHPLRWFCRPEISLLTLHITDKAAR</sequence>
<accession>A0A517RAQ3</accession>
<dbReference type="EC" id="3.1.-.-" evidence="5"/>
<dbReference type="InterPro" id="IPR029052">
    <property type="entry name" value="Metallo-depent_PP-like"/>
</dbReference>
<dbReference type="Pfam" id="PF00149">
    <property type="entry name" value="Metallophos"/>
    <property type="match status" value="1"/>
</dbReference>
<keyword evidence="3" id="KW-0472">Membrane</keyword>
<dbReference type="InterPro" id="IPR051158">
    <property type="entry name" value="Metallophosphoesterase_sf"/>
</dbReference>
<keyword evidence="3" id="KW-1133">Transmembrane helix</keyword>
<evidence type="ECO:0000256" key="2">
    <source>
        <dbReference type="ARBA" id="ARBA00022801"/>
    </source>
</evidence>
<feature type="transmembrane region" description="Helical" evidence="3">
    <location>
        <begin position="101"/>
        <end position="122"/>
    </location>
</feature>